<gene>
    <name evidence="11" type="primary">ogt</name>
    <name evidence="11" type="ordered locus">PHZ_c2255</name>
</gene>
<keyword evidence="4 9" id="KW-0489">Methyltransferase</keyword>
<dbReference type="Proteomes" id="UP000001868">
    <property type="component" value="Chromosome"/>
</dbReference>
<name>B4RF95_PHEZH</name>
<evidence type="ECO:0000256" key="9">
    <source>
        <dbReference type="HAMAP-Rule" id="MF_00772"/>
    </source>
</evidence>
<proteinExistence type="inferred from homology"/>
<evidence type="ECO:0000256" key="7">
    <source>
        <dbReference type="ARBA" id="ARBA00023204"/>
    </source>
</evidence>
<keyword evidence="7 9" id="KW-0234">DNA repair</keyword>
<dbReference type="CDD" id="cd06445">
    <property type="entry name" value="ATase"/>
    <property type="match status" value="1"/>
</dbReference>
<dbReference type="InterPro" id="IPR036631">
    <property type="entry name" value="MGMT_N_sf"/>
</dbReference>
<evidence type="ECO:0000256" key="2">
    <source>
        <dbReference type="ARBA" id="ARBA00008711"/>
    </source>
</evidence>
<dbReference type="PROSITE" id="PS00374">
    <property type="entry name" value="MGMT"/>
    <property type="match status" value="1"/>
</dbReference>
<dbReference type="Gene3D" id="1.10.10.10">
    <property type="entry name" value="Winged helix-like DNA-binding domain superfamily/Winged helix DNA-binding domain"/>
    <property type="match status" value="1"/>
</dbReference>
<comment type="catalytic activity">
    <reaction evidence="8 9">
        <text>a 6-O-methyl-2'-deoxyguanosine in DNA + L-cysteinyl-[protein] = S-methyl-L-cysteinyl-[protein] + a 2'-deoxyguanosine in DNA</text>
        <dbReference type="Rhea" id="RHEA:24000"/>
        <dbReference type="Rhea" id="RHEA-COMP:10131"/>
        <dbReference type="Rhea" id="RHEA-COMP:10132"/>
        <dbReference type="Rhea" id="RHEA-COMP:11367"/>
        <dbReference type="Rhea" id="RHEA-COMP:11368"/>
        <dbReference type="ChEBI" id="CHEBI:29950"/>
        <dbReference type="ChEBI" id="CHEBI:82612"/>
        <dbReference type="ChEBI" id="CHEBI:85445"/>
        <dbReference type="ChEBI" id="CHEBI:85448"/>
        <dbReference type="EC" id="2.1.1.63"/>
    </reaction>
</comment>
<comment type="function">
    <text evidence="9">Involved in the cellular defense against the biological effects of O6-methylguanine (O6-MeG) and O4-methylthymine (O4-MeT) in DNA. Repairs the methylated nucleobase in DNA by stoichiometrically transferring the methyl group to a cysteine residue in the enzyme. This is a suicide reaction: the enzyme is irreversibly inactivated.</text>
</comment>
<comment type="catalytic activity">
    <reaction evidence="1 9">
        <text>a 4-O-methyl-thymidine in DNA + L-cysteinyl-[protein] = a thymidine in DNA + S-methyl-L-cysteinyl-[protein]</text>
        <dbReference type="Rhea" id="RHEA:53428"/>
        <dbReference type="Rhea" id="RHEA-COMP:10131"/>
        <dbReference type="Rhea" id="RHEA-COMP:10132"/>
        <dbReference type="Rhea" id="RHEA-COMP:13555"/>
        <dbReference type="Rhea" id="RHEA-COMP:13556"/>
        <dbReference type="ChEBI" id="CHEBI:29950"/>
        <dbReference type="ChEBI" id="CHEBI:82612"/>
        <dbReference type="ChEBI" id="CHEBI:137386"/>
        <dbReference type="ChEBI" id="CHEBI:137387"/>
        <dbReference type="EC" id="2.1.1.63"/>
    </reaction>
</comment>
<evidence type="ECO:0000256" key="5">
    <source>
        <dbReference type="ARBA" id="ARBA00022679"/>
    </source>
</evidence>
<sequence length="177" mass="18866">MIVQPPETLTLDRIATPIGTALVVTDEAGVLRAFNWTDYEDRMLAWVARRYPKAALVEGRSPARPALEAYFAGDLGALSAVPWDGAGTAFQRKVWAALCAIPVGETWSYARLAQAIGRPTAVRAVGLANGSNPVALVVPCHRVIGSDGSLTGYGGGLPRKRWLLAHEGASFRDRLAA</sequence>
<dbReference type="FunFam" id="1.10.10.10:FF:000214">
    <property type="entry name" value="Methylated-DNA--protein-cysteine methyltransferase"/>
    <property type="match status" value="1"/>
</dbReference>
<evidence type="ECO:0000256" key="1">
    <source>
        <dbReference type="ARBA" id="ARBA00001286"/>
    </source>
</evidence>
<dbReference type="InterPro" id="IPR014048">
    <property type="entry name" value="MethylDNA_cys_MeTrfase_DNA-bd"/>
</dbReference>
<dbReference type="HOGENOM" id="CLU_000445_52_2_5"/>
<evidence type="ECO:0000313" key="11">
    <source>
        <dbReference type="EMBL" id="ACG78665.1"/>
    </source>
</evidence>
<evidence type="ECO:0000256" key="6">
    <source>
        <dbReference type="ARBA" id="ARBA00022763"/>
    </source>
</evidence>
<keyword evidence="5 9" id="KW-0808">Transferase</keyword>
<dbReference type="PANTHER" id="PTHR10815">
    <property type="entry name" value="METHYLATED-DNA--PROTEIN-CYSTEINE METHYLTRANSFERASE"/>
    <property type="match status" value="1"/>
</dbReference>
<protein>
    <recommendedName>
        <fullName evidence="9">Methylated-DNA--protein-cysteine methyltransferase</fullName>
        <ecNumber evidence="9">2.1.1.63</ecNumber>
    </recommendedName>
    <alternativeName>
        <fullName evidence="9">6-O-methylguanine-DNA methyltransferase</fullName>
        <shortName evidence="9">MGMT</shortName>
    </alternativeName>
    <alternativeName>
        <fullName evidence="9">O-6-methylguanine-DNA-alkyltransferase</fullName>
    </alternativeName>
</protein>
<dbReference type="InterPro" id="IPR036388">
    <property type="entry name" value="WH-like_DNA-bd_sf"/>
</dbReference>
<dbReference type="NCBIfam" id="TIGR00589">
    <property type="entry name" value="ogt"/>
    <property type="match status" value="1"/>
</dbReference>
<dbReference type="RefSeq" id="WP_012522806.1">
    <property type="nucleotide sequence ID" value="NC_011144.1"/>
</dbReference>
<dbReference type="eggNOG" id="COG0350">
    <property type="taxonomic scope" value="Bacteria"/>
</dbReference>
<dbReference type="EC" id="2.1.1.63" evidence="9"/>
<dbReference type="OrthoDB" id="9802228at2"/>
<comment type="similarity">
    <text evidence="2 9">Belongs to the MGMT family.</text>
</comment>
<dbReference type="SUPFAM" id="SSF53155">
    <property type="entry name" value="Methylated DNA-protein cysteine methyltransferase domain"/>
    <property type="match status" value="1"/>
</dbReference>
<dbReference type="SUPFAM" id="SSF46767">
    <property type="entry name" value="Methylated DNA-protein cysteine methyltransferase, C-terminal domain"/>
    <property type="match status" value="1"/>
</dbReference>
<dbReference type="GO" id="GO:0006307">
    <property type="term" value="P:DNA alkylation repair"/>
    <property type="evidence" value="ECO:0007669"/>
    <property type="project" value="UniProtKB-UniRule"/>
</dbReference>
<dbReference type="GO" id="GO:0032259">
    <property type="term" value="P:methylation"/>
    <property type="evidence" value="ECO:0007669"/>
    <property type="project" value="UniProtKB-KW"/>
</dbReference>
<reference evidence="11 12" key="1">
    <citation type="journal article" date="2008" name="BMC Genomics">
        <title>Complete genome of Phenylobacterium zucineum - a novel facultative intracellular bacterium isolated from human erythroleukemia cell line K562.</title>
        <authorList>
            <person name="Luo Y."/>
            <person name="Xu X."/>
            <person name="Ding Z."/>
            <person name="Liu Z."/>
            <person name="Zhang B."/>
            <person name="Yan Z."/>
            <person name="Sun J."/>
            <person name="Hu S."/>
            <person name="Hu X."/>
        </authorList>
    </citation>
    <scope>NUCLEOTIDE SEQUENCE [LARGE SCALE GENOMIC DNA]</scope>
    <source>
        <strain evidence="11 12">HLK1</strain>
    </source>
</reference>
<organism evidence="11 12">
    <name type="scientific">Phenylobacterium zucineum (strain HLK1)</name>
    <dbReference type="NCBI Taxonomy" id="450851"/>
    <lineage>
        <taxon>Bacteria</taxon>
        <taxon>Pseudomonadati</taxon>
        <taxon>Pseudomonadota</taxon>
        <taxon>Alphaproteobacteria</taxon>
        <taxon>Caulobacterales</taxon>
        <taxon>Caulobacteraceae</taxon>
        <taxon>Phenylobacterium</taxon>
    </lineage>
</organism>
<evidence type="ECO:0000313" key="12">
    <source>
        <dbReference type="Proteomes" id="UP000001868"/>
    </source>
</evidence>
<feature type="active site" description="Nucleophile; methyl group acceptor" evidence="9">
    <location>
        <position position="140"/>
    </location>
</feature>
<dbReference type="AlphaFoldDB" id="B4RF95"/>
<evidence type="ECO:0000256" key="3">
    <source>
        <dbReference type="ARBA" id="ARBA00022490"/>
    </source>
</evidence>
<dbReference type="HAMAP" id="MF_00772">
    <property type="entry name" value="OGT"/>
    <property type="match status" value="1"/>
</dbReference>
<dbReference type="GO" id="GO:0005737">
    <property type="term" value="C:cytoplasm"/>
    <property type="evidence" value="ECO:0007669"/>
    <property type="project" value="UniProtKB-SubCell"/>
</dbReference>
<dbReference type="PANTHER" id="PTHR10815:SF5">
    <property type="entry name" value="METHYLATED-DNA--PROTEIN-CYSTEINE METHYLTRANSFERASE"/>
    <property type="match status" value="1"/>
</dbReference>
<keyword evidence="3 9" id="KW-0963">Cytoplasm</keyword>
<dbReference type="InterPro" id="IPR023546">
    <property type="entry name" value="MGMT"/>
</dbReference>
<comment type="miscellaneous">
    <text evidence="9">This enzyme catalyzes only one turnover and therefore is not strictly catalytic. According to one definition, an enzyme is a biocatalyst that acts repeatedly and over many reaction cycles.</text>
</comment>
<dbReference type="EMBL" id="CP000747">
    <property type="protein sequence ID" value="ACG78665.1"/>
    <property type="molecule type" value="Genomic_DNA"/>
</dbReference>
<feature type="domain" description="Methylated-DNA-[protein]-cysteine S-methyltransferase DNA binding" evidence="10">
    <location>
        <begin position="89"/>
        <end position="169"/>
    </location>
</feature>
<evidence type="ECO:0000259" key="10">
    <source>
        <dbReference type="Pfam" id="PF01035"/>
    </source>
</evidence>
<dbReference type="InterPro" id="IPR036217">
    <property type="entry name" value="MethylDNA_cys_MeTrfase_DNAb"/>
</dbReference>
<dbReference type="InterPro" id="IPR001497">
    <property type="entry name" value="MethylDNA_cys_MeTrfase_AS"/>
</dbReference>
<evidence type="ECO:0000256" key="8">
    <source>
        <dbReference type="ARBA" id="ARBA00049348"/>
    </source>
</evidence>
<keyword evidence="12" id="KW-1185">Reference proteome</keyword>
<dbReference type="STRING" id="450851.PHZ_c2255"/>
<accession>B4RF95</accession>
<dbReference type="GO" id="GO:0003908">
    <property type="term" value="F:methylated-DNA-[protein]-cysteine S-methyltransferase activity"/>
    <property type="evidence" value="ECO:0007669"/>
    <property type="project" value="UniProtKB-UniRule"/>
</dbReference>
<evidence type="ECO:0000256" key="4">
    <source>
        <dbReference type="ARBA" id="ARBA00022603"/>
    </source>
</evidence>
<comment type="subcellular location">
    <subcellularLocation>
        <location evidence="9">Cytoplasm</location>
    </subcellularLocation>
</comment>
<dbReference type="KEGG" id="pzu:PHZ_c2255"/>
<keyword evidence="6 9" id="KW-0227">DNA damage</keyword>
<dbReference type="Pfam" id="PF01035">
    <property type="entry name" value="DNA_binding_1"/>
    <property type="match status" value="1"/>
</dbReference>